<reference evidence="1" key="1">
    <citation type="submission" date="2005-01" db="EMBL/GenBank/DDBJ databases">
        <authorList>
            <person name="Han Z."/>
        </authorList>
    </citation>
    <scope>NUCLEOTIDE SEQUENCE</scope>
</reference>
<protein>
    <submittedName>
        <fullName evidence="1">SJCHGC06416 protein</fullName>
    </submittedName>
</protein>
<reference evidence="1" key="2">
    <citation type="journal article" date="2006" name="PLoS Pathog.">
        <title>New perspectives on host-parasite interplay by comparative transcriptomic and proteomic analyses of Schistosoma japonicum.</title>
        <authorList>
            <person name="Liu F."/>
            <person name="Lu J."/>
            <person name="Hu W."/>
            <person name="Wang S.Y."/>
            <person name="Cui S.J."/>
            <person name="Chi M."/>
            <person name="Yan Q."/>
            <person name="Wang X.R."/>
            <person name="Song H.D."/>
            <person name="Xu X.N."/>
            <person name="Wang J.J."/>
            <person name="Zhang X.L."/>
            <person name="Zhang X."/>
            <person name="Wang Z.Q."/>
            <person name="Xue C.L."/>
            <person name="Brindley P.J."/>
            <person name="McManus D.P."/>
            <person name="Yang P.Y."/>
            <person name="Feng Z."/>
            <person name="Chen Z."/>
            <person name="Han Z.G."/>
        </authorList>
    </citation>
    <scope>NUCLEOTIDE SEQUENCE</scope>
</reference>
<dbReference type="EMBL" id="AY915424">
    <property type="protein sequence ID" value="AAX30645.2"/>
    <property type="molecule type" value="mRNA"/>
</dbReference>
<sequence>MWAPLLYAGSQTPRYTPFFSKLSNTFLENLAKAGINVFVISNPNTINYSVTLVSSVNCAEKSSILVQLKEMHL</sequence>
<feature type="non-terminal residue" evidence="1">
    <location>
        <position position="73"/>
    </location>
</feature>
<name>Q5BS40_SCHJA</name>
<proteinExistence type="evidence at transcript level"/>
<dbReference type="AlphaFoldDB" id="Q5BS40"/>
<organism evidence="1">
    <name type="scientific">Schistosoma japonicum</name>
    <name type="common">Blood fluke</name>
    <dbReference type="NCBI Taxonomy" id="6182"/>
    <lineage>
        <taxon>Eukaryota</taxon>
        <taxon>Metazoa</taxon>
        <taxon>Spiralia</taxon>
        <taxon>Lophotrochozoa</taxon>
        <taxon>Platyhelminthes</taxon>
        <taxon>Trematoda</taxon>
        <taxon>Digenea</taxon>
        <taxon>Strigeidida</taxon>
        <taxon>Schistosomatoidea</taxon>
        <taxon>Schistosomatidae</taxon>
        <taxon>Schistosoma</taxon>
    </lineage>
</organism>
<accession>Q5BS40</accession>
<evidence type="ECO:0000313" key="1">
    <source>
        <dbReference type="EMBL" id="AAX30645.2"/>
    </source>
</evidence>